<reference evidence="1" key="2">
    <citation type="submission" date="2019-07" db="EMBL/GenBank/DDBJ databases">
        <authorList>
            <person name="Yang Y."/>
            <person name="Bocs S."/>
            <person name="Baudouin L."/>
        </authorList>
    </citation>
    <scope>NUCLEOTIDE SEQUENCE</scope>
    <source>
        <tissue evidence="1">Spear leaf of Hainan Tall coconut</tissue>
    </source>
</reference>
<dbReference type="EMBL" id="CM017877">
    <property type="protein sequence ID" value="KAG1348214.1"/>
    <property type="molecule type" value="Genomic_DNA"/>
</dbReference>
<dbReference type="Proteomes" id="UP000797356">
    <property type="component" value="Chromosome 6"/>
</dbReference>
<accession>A0A8K0ID78</accession>
<dbReference type="AlphaFoldDB" id="A0A8K0ID78"/>
<name>A0A8K0ID78_COCNU</name>
<evidence type="ECO:0000313" key="2">
    <source>
        <dbReference type="Proteomes" id="UP000797356"/>
    </source>
</evidence>
<keyword evidence="2" id="KW-1185">Reference proteome</keyword>
<sequence>MGECCARRSQQPLWTSYCIMEQEMEKLRRYFTDVLEFPEEDMVASGKEWKNVAVFVRSLGHRVLLDWVAKEIKEKCKLEYNPESFAVAEDHYLLPLWEMADY</sequence>
<evidence type="ECO:0000313" key="1">
    <source>
        <dbReference type="EMBL" id="KAG1348214.1"/>
    </source>
</evidence>
<reference evidence="1" key="1">
    <citation type="journal article" date="2017" name="Gigascience">
        <title>The genome draft of coconut (Cocos nucifera).</title>
        <authorList>
            <person name="Xiao Y."/>
            <person name="Xu P."/>
            <person name="Fan H."/>
            <person name="Baudouin L."/>
            <person name="Xia W."/>
            <person name="Bocs S."/>
            <person name="Xu J."/>
            <person name="Li Q."/>
            <person name="Guo A."/>
            <person name="Zhou L."/>
            <person name="Li J."/>
            <person name="Wu Y."/>
            <person name="Ma Z."/>
            <person name="Armero A."/>
            <person name="Issali A.E."/>
            <person name="Liu N."/>
            <person name="Peng M."/>
            <person name="Yang Y."/>
        </authorList>
    </citation>
    <scope>NUCLEOTIDE SEQUENCE</scope>
    <source>
        <tissue evidence="1">Spear leaf of Hainan Tall coconut</tissue>
    </source>
</reference>
<organism evidence="1 2">
    <name type="scientific">Cocos nucifera</name>
    <name type="common">Coconut palm</name>
    <dbReference type="NCBI Taxonomy" id="13894"/>
    <lineage>
        <taxon>Eukaryota</taxon>
        <taxon>Viridiplantae</taxon>
        <taxon>Streptophyta</taxon>
        <taxon>Embryophyta</taxon>
        <taxon>Tracheophyta</taxon>
        <taxon>Spermatophyta</taxon>
        <taxon>Magnoliopsida</taxon>
        <taxon>Liliopsida</taxon>
        <taxon>Arecaceae</taxon>
        <taxon>Arecoideae</taxon>
        <taxon>Cocoseae</taxon>
        <taxon>Attaleinae</taxon>
        <taxon>Cocos</taxon>
    </lineage>
</organism>
<gene>
    <name evidence="1" type="ORF">COCNU_06G020430</name>
</gene>
<protein>
    <submittedName>
        <fullName evidence="1">Uncharacterized protein</fullName>
    </submittedName>
</protein>
<proteinExistence type="predicted"/>
<comment type="caution">
    <text evidence="1">The sequence shown here is derived from an EMBL/GenBank/DDBJ whole genome shotgun (WGS) entry which is preliminary data.</text>
</comment>